<dbReference type="PANTHER" id="PTHR11758">
    <property type="entry name" value="40S RIBOSOMAL PROTEIN S15A"/>
    <property type="match status" value="1"/>
</dbReference>
<reference evidence="10 11" key="1">
    <citation type="submission" date="2006-11" db="EMBL/GenBank/DDBJ databases">
        <authorList>
            <consortium name="Laboratoire de Microbiologie (Universite Bourgogne)"/>
            <consortium name="GENOME Express"/>
            <consortium name="UMR Oenologie Ampelologie (Universite Bordeaux 2)"/>
            <person name="Guzzo J."/>
        </authorList>
    </citation>
    <scope>NUCLEOTIDE SEQUENCE [LARGE SCALE GENOMIC DNA]</scope>
    <source>
        <strain evidence="10 11">ATCC BAA-1163</strain>
    </source>
</reference>
<evidence type="ECO:0000256" key="8">
    <source>
        <dbReference type="HAMAP-Rule" id="MF_01302"/>
    </source>
</evidence>
<comment type="similarity">
    <text evidence="1 8 9">Belongs to the universal ribosomal protein uS8 family.</text>
</comment>
<comment type="function">
    <text evidence="8">One of the primary rRNA binding proteins, it binds directly to 16S rRNA central domain where it helps coordinate assembly of the platform of the 30S subunit.</text>
</comment>
<dbReference type="GO" id="GO:0019843">
    <property type="term" value="F:rRNA binding"/>
    <property type="evidence" value="ECO:0007669"/>
    <property type="project" value="UniProtKB-UniRule"/>
</dbReference>
<evidence type="ECO:0000256" key="4">
    <source>
        <dbReference type="ARBA" id="ARBA00022980"/>
    </source>
</evidence>
<evidence type="ECO:0000256" key="3">
    <source>
        <dbReference type="ARBA" id="ARBA00022884"/>
    </source>
</evidence>
<evidence type="ECO:0000256" key="7">
    <source>
        <dbReference type="ARBA" id="ARBA00046740"/>
    </source>
</evidence>
<sequence length="150" mass="16707">MSKKCIVTRQLLERKFIMTMSDPIADFLTRIRNANMVRHETVETPASKIKINIAQILKDEGFITDYQVVDTPNKQGLISLSLKYGPNRERIITGLKRISKPGLRSYVQADSVPKVLNGLGIAILSTSEGVMTDKAARAKMIGGEVIAYVW</sequence>
<evidence type="ECO:0000256" key="2">
    <source>
        <dbReference type="ARBA" id="ARBA00022730"/>
    </source>
</evidence>
<evidence type="ECO:0000256" key="1">
    <source>
        <dbReference type="ARBA" id="ARBA00006471"/>
    </source>
</evidence>
<evidence type="ECO:0000313" key="10">
    <source>
        <dbReference type="EMBL" id="EAV40061.1"/>
    </source>
</evidence>
<dbReference type="InterPro" id="IPR035987">
    <property type="entry name" value="Ribosomal_uS8_sf"/>
</dbReference>
<dbReference type="HOGENOM" id="CLU_098428_0_2_9"/>
<dbReference type="NCBIfam" id="NF001109">
    <property type="entry name" value="PRK00136.1"/>
    <property type="match status" value="1"/>
</dbReference>
<evidence type="ECO:0000256" key="9">
    <source>
        <dbReference type="RuleBase" id="RU003660"/>
    </source>
</evidence>
<gene>
    <name evidence="8 10" type="primary">rpsH</name>
    <name evidence="10" type="ORF">OENOO_21003</name>
</gene>
<dbReference type="HAMAP" id="MF_01302_B">
    <property type="entry name" value="Ribosomal_uS8_B"/>
    <property type="match status" value="1"/>
</dbReference>
<comment type="subunit">
    <text evidence="7 8">Part of the 30S ribosomal subunit. Contacts proteins S5 and S12.</text>
</comment>
<evidence type="ECO:0000256" key="6">
    <source>
        <dbReference type="ARBA" id="ARBA00035258"/>
    </source>
</evidence>
<keyword evidence="4 8" id="KW-0689">Ribosomal protein</keyword>
<accession>A0NHG5</accession>
<dbReference type="Gene3D" id="3.30.1370.30">
    <property type="match status" value="1"/>
</dbReference>
<dbReference type="GO" id="GO:0005840">
    <property type="term" value="C:ribosome"/>
    <property type="evidence" value="ECO:0007669"/>
    <property type="project" value="UniProtKB-KW"/>
</dbReference>
<evidence type="ECO:0000313" key="11">
    <source>
        <dbReference type="Proteomes" id="UP000003346"/>
    </source>
</evidence>
<dbReference type="GO" id="GO:0006412">
    <property type="term" value="P:translation"/>
    <property type="evidence" value="ECO:0007669"/>
    <property type="project" value="UniProtKB-UniRule"/>
</dbReference>
<organism evidence="10 11">
    <name type="scientific">Oenococcus oeni ATCC BAA-1163</name>
    <dbReference type="NCBI Taxonomy" id="379360"/>
    <lineage>
        <taxon>Bacteria</taxon>
        <taxon>Bacillati</taxon>
        <taxon>Bacillota</taxon>
        <taxon>Bacilli</taxon>
        <taxon>Lactobacillales</taxon>
        <taxon>Lactobacillaceae</taxon>
        <taxon>Oenococcus</taxon>
    </lineage>
</organism>
<proteinExistence type="inferred from homology"/>
<keyword evidence="2 8" id="KW-0699">rRNA-binding</keyword>
<keyword evidence="5 8" id="KW-0687">Ribonucleoprotein</keyword>
<dbReference type="GO" id="GO:1990904">
    <property type="term" value="C:ribonucleoprotein complex"/>
    <property type="evidence" value="ECO:0007669"/>
    <property type="project" value="UniProtKB-KW"/>
</dbReference>
<evidence type="ECO:0000256" key="5">
    <source>
        <dbReference type="ARBA" id="ARBA00023274"/>
    </source>
</evidence>
<dbReference type="Gene3D" id="3.30.1490.10">
    <property type="match status" value="1"/>
</dbReference>
<dbReference type="GO" id="GO:0005737">
    <property type="term" value="C:cytoplasm"/>
    <property type="evidence" value="ECO:0007669"/>
    <property type="project" value="UniProtKB-ARBA"/>
</dbReference>
<dbReference type="FunFam" id="3.30.1490.10:FF:000001">
    <property type="entry name" value="30S ribosomal protein S8"/>
    <property type="match status" value="1"/>
</dbReference>
<dbReference type="PROSITE" id="PS00053">
    <property type="entry name" value="RIBOSOMAL_S8"/>
    <property type="match status" value="1"/>
</dbReference>
<comment type="caution">
    <text evidence="10">The sequence shown here is derived from an EMBL/GenBank/DDBJ whole genome shotgun (WGS) entry which is preliminary data.</text>
</comment>
<dbReference type="FunFam" id="3.30.1370.30:FF:000002">
    <property type="entry name" value="30S ribosomal protein S8"/>
    <property type="match status" value="1"/>
</dbReference>
<name>A0NHG5_OENOE</name>
<protein>
    <recommendedName>
        <fullName evidence="6 8">Small ribosomal subunit protein uS8</fullName>
    </recommendedName>
</protein>
<dbReference type="EMBL" id="AAUV01000017">
    <property type="protein sequence ID" value="EAV40061.1"/>
    <property type="molecule type" value="Genomic_DNA"/>
</dbReference>
<keyword evidence="3 8" id="KW-0694">RNA-binding</keyword>
<dbReference type="AlphaFoldDB" id="A0NHG5"/>
<dbReference type="SUPFAM" id="SSF56047">
    <property type="entry name" value="Ribosomal protein S8"/>
    <property type="match status" value="1"/>
</dbReference>
<dbReference type="Proteomes" id="UP000003346">
    <property type="component" value="Unassembled WGS sequence"/>
</dbReference>
<dbReference type="Pfam" id="PF00410">
    <property type="entry name" value="Ribosomal_S8"/>
    <property type="match status" value="1"/>
</dbReference>
<dbReference type="InterPro" id="IPR047863">
    <property type="entry name" value="Ribosomal_uS8_CS"/>
</dbReference>
<dbReference type="InterPro" id="IPR000630">
    <property type="entry name" value="Ribosomal_uS8"/>
</dbReference>
<dbReference type="GO" id="GO:0003735">
    <property type="term" value="F:structural constituent of ribosome"/>
    <property type="evidence" value="ECO:0007669"/>
    <property type="project" value="InterPro"/>
</dbReference>